<reference evidence="1 2" key="1">
    <citation type="submission" date="2022-05" db="EMBL/GenBank/DDBJ databases">
        <authorList>
            <consortium name="Genoscope - CEA"/>
            <person name="William W."/>
        </authorList>
    </citation>
    <scope>NUCLEOTIDE SEQUENCE [LARGE SCALE GENOMIC DNA]</scope>
</reference>
<organism evidence="1 2">
    <name type="scientific">Pocillopora meandrina</name>
    <dbReference type="NCBI Taxonomy" id="46732"/>
    <lineage>
        <taxon>Eukaryota</taxon>
        <taxon>Metazoa</taxon>
        <taxon>Cnidaria</taxon>
        <taxon>Anthozoa</taxon>
        <taxon>Hexacorallia</taxon>
        <taxon>Scleractinia</taxon>
        <taxon>Astrocoeniina</taxon>
        <taxon>Pocilloporidae</taxon>
        <taxon>Pocillopora</taxon>
    </lineage>
</organism>
<dbReference type="Proteomes" id="UP001159428">
    <property type="component" value="Unassembled WGS sequence"/>
</dbReference>
<accession>A0AAU9Y253</accession>
<comment type="caution">
    <text evidence="1">The sequence shown here is derived from an EMBL/GenBank/DDBJ whole genome shotgun (WGS) entry which is preliminary data.</text>
</comment>
<name>A0AAU9Y253_9CNID</name>
<sequence length="140" mass="15842">MAANDNSASTSNKLCLRHFGMEDETERGDRFWNTNSVEMKFSVEKEWLRRVRFAENKPDYGIRDLDPVLEELTGNKLELVGPLVDGFLKEIGLSINAKLARSRMTGLMAPITLFMPFQIFKHIWVLVQGYGGSADTTKNG</sequence>
<protein>
    <submittedName>
        <fullName evidence="1">Uncharacterized protein</fullName>
    </submittedName>
</protein>
<dbReference type="AlphaFoldDB" id="A0AAU9Y253"/>
<proteinExistence type="predicted"/>
<dbReference type="EMBL" id="CALNXJ010000095">
    <property type="protein sequence ID" value="CAH3163712.1"/>
    <property type="molecule type" value="Genomic_DNA"/>
</dbReference>
<gene>
    <name evidence="1" type="ORF">PMEA_00035656</name>
</gene>
<keyword evidence="2" id="KW-1185">Reference proteome</keyword>
<evidence type="ECO:0000313" key="2">
    <source>
        <dbReference type="Proteomes" id="UP001159428"/>
    </source>
</evidence>
<evidence type="ECO:0000313" key="1">
    <source>
        <dbReference type="EMBL" id="CAH3163712.1"/>
    </source>
</evidence>